<dbReference type="PANTHER" id="PTHR41368:SF1">
    <property type="entry name" value="PROTEIN YGHO"/>
    <property type="match status" value="1"/>
</dbReference>
<sequence length="389" mass="45732">MILIEVTDSKTKKQFHKVPHLIYKNDPNWACPLETMVEDVFTPAKNPSFKTGEACRWILTDESGQLLGRIGAFLNLKKVHTFEQPTGGCGFFECVNDFDAAKMLFDASRDWLKERGIEAMDGPVNFGENYMNWGLLADGFVHQGFGMPYNPAYYVDLFKKYGFEVYFKQFSYHLDYSKPFPERFWKIAGWVAQKPGYTFEHFSFDKTEKFVDDFCYIYDEAWRFHGHFEPLDKDEIRDFIKTAKAIIDPEMIWYAYHDGVPIALFVMIPDINQILKKLNGKMNFINILKFLYYKRKRIMTRTRILIMGVVPKYQKSGIESAIFWHQDKLMKHKPEYKEVELSWAGDFNPKIMALYKSVGGVEAKTHYTMRYLFDRTKPFKRAPIIGLED</sequence>
<dbReference type="InterPro" id="IPR016181">
    <property type="entry name" value="Acyl_CoA_acyltransferase"/>
</dbReference>
<dbReference type="EMBL" id="AP018694">
    <property type="protein sequence ID" value="BBE19425.1"/>
    <property type="molecule type" value="Genomic_DNA"/>
</dbReference>
<dbReference type="SUPFAM" id="SSF55729">
    <property type="entry name" value="Acyl-CoA N-acyltransferases (Nat)"/>
    <property type="match status" value="1"/>
</dbReference>
<reference evidence="1" key="1">
    <citation type="journal article" date="2020" name="Int. J. Syst. Evol. Microbiol.">
        <title>Aquipluma nitroreducens gen. nov. sp. nov., a novel facultatively anaerobic bacterium isolated from a freshwater lake.</title>
        <authorList>
            <person name="Watanabe M."/>
            <person name="Kojima H."/>
            <person name="Fukui M."/>
        </authorList>
    </citation>
    <scope>NUCLEOTIDE SEQUENCE</scope>
    <source>
        <strain evidence="1">MeG22</strain>
    </source>
</reference>
<dbReference type="PANTHER" id="PTHR41368">
    <property type="entry name" value="PROTEIN YGHO"/>
    <property type="match status" value="1"/>
</dbReference>
<organism evidence="1 2">
    <name type="scientific">Aquipluma nitroreducens</name>
    <dbReference type="NCBI Taxonomy" id="2010828"/>
    <lineage>
        <taxon>Bacteria</taxon>
        <taxon>Pseudomonadati</taxon>
        <taxon>Bacteroidota</taxon>
        <taxon>Bacteroidia</taxon>
        <taxon>Marinilabiliales</taxon>
        <taxon>Prolixibacteraceae</taxon>
        <taxon>Aquipluma</taxon>
    </lineage>
</organism>
<name>A0A5K7SD65_9BACT</name>
<dbReference type="AlphaFoldDB" id="A0A5K7SD65"/>
<dbReference type="Proteomes" id="UP001193389">
    <property type="component" value="Chromosome"/>
</dbReference>
<evidence type="ECO:0000313" key="2">
    <source>
        <dbReference type="Proteomes" id="UP001193389"/>
    </source>
</evidence>
<evidence type="ECO:0000313" key="1">
    <source>
        <dbReference type="EMBL" id="BBE19425.1"/>
    </source>
</evidence>
<dbReference type="Gene3D" id="3.40.630.30">
    <property type="match status" value="1"/>
</dbReference>
<keyword evidence="2" id="KW-1185">Reference proteome</keyword>
<dbReference type="KEGG" id="anf:AQPE_3610"/>
<protein>
    <recommendedName>
        <fullName evidence="3">N-acetyltransferase domain-containing protein</fullName>
    </recommendedName>
</protein>
<dbReference type="RefSeq" id="WP_318347666.1">
    <property type="nucleotide sequence ID" value="NZ_AP018694.1"/>
</dbReference>
<dbReference type="InterPro" id="IPR039968">
    <property type="entry name" value="BcerS-like"/>
</dbReference>
<evidence type="ECO:0008006" key="3">
    <source>
        <dbReference type="Google" id="ProtNLM"/>
    </source>
</evidence>
<gene>
    <name evidence="1" type="ORF">AQPE_3610</name>
</gene>
<proteinExistence type="predicted"/>
<accession>A0A5K7SD65</accession>